<reference evidence="2 3" key="1">
    <citation type="submission" date="2018-06" db="EMBL/GenBank/DDBJ databases">
        <title>Genomic Encyclopedia of Type Strains, Phase IV (KMG-IV): sequencing the most valuable type-strain genomes for metagenomic binning, comparative biology and taxonomic classification.</title>
        <authorList>
            <person name="Goeker M."/>
        </authorList>
    </citation>
    <scope>NUCLEOTIDE SEQUENCE [LARGE SCALE GENOMIC DNA]</scope>
    <source>
        <strain evidence="2 3">DSM 44599</strain>
    </source>
</reference>
<accession>A0A366D6D3</accession>
<dbReference type="AlphaFoldDB" id="A0A366D6D3"/>
<evidence type="ECO:0000313" key="2">
    <source>
        <dbReference type="EMBL" id="RBO85536.1"/>
    </source>
</evidence>
<dbReference type="InterPro" id="IPR051908">
    <property type="entry name" value="Ribosomal_N-acetyltransferase"/>
</dbReference>
<dbReference type="SUPFAM" id="SSF55729">
    <property type="entry name" value="Acyl-CoA N-acyltransferases (Nat)"/>
    <property type="match status" value="1"/>
</dbReference>
<organism evidence="2 3">
    <name type="scientific">Nocardia puris</name>
    <dbReference type="NCBI Taxonomy" id="208602"/>
    <lineage>
        <taxon>Bacteria</taxon>
        <taxon>Bacillati</taxon>
        <taxon>Actinomycetota</taxon>
        <taxon>Actinomycetes</taxon>
        <taxon>Mycobacteriales</taxon>
        <taxon>Nocardiaceae</taxon>
        <taxon>Nocardia</taxon>
    </lineage>
</organism>
<evidence type="ECO:0000313" key="3">
    <source>
        <dbReference type="Proteomes" id="UP000252586"/>
    </source>
</evidence>
<dbReference type="GO" id="GO:1990189">
    <property type="term" value="F:protein N-terminal-serine acetyltransferase activity"/>
    <property type="evidence" value="ECO:0007669"/>
    <property type="project" value="TreeGrafter"/>
</dbReference>
<feature type="domain" description="N-acetyltransferase" evidence="1">
    <location>
        <begin position="46"/>
        <end position="161"/>
    </location>
</feature>
<dbReference type="GO" id="GO:0008999">
    <property type="term" value="F:protein-N-terminal-alanine acetyltransferase activity"/>
    <property type="evidence" value="ECO:0007669"/>
    <property type="project" value="TreeGrafter"/>
</dbReference>
<dbReference type="Proteomes" id="UP000252586">
    <property type="component" value="Unassembled WGS sequence"/>
</dbReference>
<comment type="caution">
    <text evidence="2">The sequence shown here is derived from an EMBL/GenBank/DDBJ whole genome shotgun (WGS) entry which is preliminary data.</text>
</comment>
<evidence type="ECO:0000259" key="1">
    <source>
        <dbReference type="Pfam" id="PF13302"/>
    </source>
</evidence>
<name>A0A366D6D3_9NOCA</name>
<dbReference type="STRING" id="1210090.GCA_001613185_03786"/>
<gene>
    <name evidence="2" type="ORF">DFR74_11477</name>
</gene>
<sequence>MGIVASTELPQRIDVGDLLVRRWADPGDLLPRLEAVNASFDLLHPWMEWLAEPATVESQRAFGEAAALSWPAADGSCNYGIFDAGGAVVLGGIGVHARSTAQVREIGYWCHAAHTGRGIITRCAAALTDLALALPGVEQVEIRCDEANVRSAAIPRRLGYRLARTEPRAIEAPAESGITQVWVRER</sequence>
<proteinExistence type="predicted"/>
<dbReference type="OrthoDB" id="9799321at2"/>
<keyword evidence="3" id="KW-1185">Reference proteome</keyword>
<keyword evidence="2" id="KW-0808">Transferase</keyword>
<dbReference type="GO" id="GO:0005737">
    <property type="term" value="C:cytoplasm"/>
    <property type="evidence" value="ECO:0007669"/>
    <property type="project" value="TreeGrafter"/>
</dbReference>
<dbReference type="PANTHER" id="PTHR43441:SF3">
    <property type="entry name" value="ACETYLTRANSFERASE"/>
    <property type="match status" value="1"/>
</dbReference>
<dbReference type="PANTHER" id="PTHR43441">
    <property type="entry name" value="RIBOSOMAL-PROTEIN-SERINE ACETYLTRANSFERASE"/>
    <property type="match status" value="1"/>
</dbReference>
<dbReference type="RefSeq" id="WP_067510504.1">
    <property type="nucleotide sequence ID" value="NZ_CP107943.1"/>
</dbReference>
<dbReference type="InterPro" id="IPR016181">
    <property type="entry name" value="Acyl_CoA_acyltransferase"/>
</dbReference>
<dbReference type="InterPro" id="IPR000182">
    <property type="entry name" value="GNAT_dom"/>
</dbReference>
<dbReference type="EMBL" id="QNRE01000014">
    <property type="protein sequence ID" value="RBO85536.1"/>
    <property type="molecule type" value="Genomic_DNA"/>
</dbReference>
<dbReference type="Pfam" id="PF13302">
    <property type="entry name" value="Acetyltransf_3"/>
    <property type="match status" value="1"/>
</dbReference>
<dbReference type="Gene3D" id="3.40.630.30">
    <property type="match status" value="1"/>
</dbReference>
<protein>
    <submittedName>
        <fullName evidence="2">RimJ/RimL family protein N-acetyltransferase</fullName>
    </submittedName>
</protein>